<dbReference type="SUPFAM" id="SSF82771">
    <property type="entry name" value="GIY-YIG endonuclease"/>
    <property type="match status" value="1"/>
</dbReference>
<organism evidence="4 6">
    <name type="scientific">Fluoribacter gormanii</name>
    <dbReference type="NCBI Taxonomy" id="464"/>
    <lineage>
        <taxon>Bacteria</taxon>
        <taxon>Pseudomonadati</taxon>
        <taxon>Pseudomonadota</taxon>
        <taxon>Gammaproteobacteria</taxon>
        <taxon>Legionellales</taxon>
        <taxon>Legionellaceae</taxon>
        <taxon>Fluoribacter</taxon>
    </lineage>
</organism>
<keyword evidence="3" id="KW-0255">Endonuclease</keyword>
<evidence type="ECO:0000313" key="4">
    <source>
        <dbReference type="EMBL" id="STO25451.1"/>
    </source>
</evidence>
<keyword evidence="5" id="KW-1185">Reference proteome</keyword>
<protein>
    <submittedName>
        <fullName evidence="3">Endonuclease</fullName>
    </submittedName>
    <submittedName>
        <fullName evidence="4">GIY-YIG nuclease superfamily protein</fullName>
    </submittedName>
</protein>
<dbReference type="InterPro" id="IPR035901">
    <property type="entry name" value="GIY-YIG_endonuc_sf"/>
</dbReference>
<dbReference type="PROSITE" id="PS50164">
    <property type="entry name" value="GIY_YIG"/>
    <property type="match status" value="1"/>
</dbReference>
<evidence type="ECO:0000313" key="5">
    <source>
        <dbReference type="Proteomes" id="UP000186808"/>
    </source>
</evidence>
<dbReference type="EMBL" id="FTNL01000008">
    <property type="protein sequence ID" value="SIR20472.1"/>
    <property type="molecule type" value="Genomic_DNA"/>
</dbReference>
<dbReference type="PANTHER" id="PTHR34477:SF5">
    <property type="entry name" value="BSL5627 PROTEIN"/>
    <property type="match status" value="1"/>
</dbReference>
<dbReference type="AlphaFoldDB" id="A0A377GL03"/>
<dbReference type="STRING" id="464.Lgor_2156"/>
<evidence type="ECO:0000259" key="2">
    <source>
        <dbReference type="PROSITE" id="PS50164"/>
    </source>
</evidence>
<dbReference type="RefSeq" id="WP_058468631.1">
    <property type="nucleotide sequence ID" value="NZ_CAAAIX010000015.1"/>
</dbReference>
<dbReference type="OrthoDB" id="9807770at2"/>
<dbReference type="GO" id="GO:0004519">
    <property type="term" value="F:endonuclease activity"/>
    <property type="evidence" value="ECO:0007669"/>
    <property type="project" value="UniProtKB-KW"/>
</dbReference>
<dbReference type="Proteomes" id="UP000254374">
    <property type="component" value="Unassembled WGS sequence"/>
</dbReference>
<keyword evidence="3" id="KW-0540">Nuclease</keyword>
<dbReference type="Gene3D" id="3.40.1440.10">
    <property type="entry name" value="GIY-YIG endonuclease"/>
    <property type="match status" value="1"/>
</dbReference>
<feature type="domain" description="GIY-YIG" evidence="2">
    <location>
        <begin position="4"/>
        <end position="81"/>
    </location>
</feature>
<evidence type="ECO:0000313" key="3">
    <source>
        <dbReference type="EMBL" id="SIR20472.1"/>
    </source>
</evidence>
<evidence type="ECO:0000256" key="1">
    <source>
        <dbReference type="ARBA" id="ARBA00007435"/>
    </source>
</evidence>
<dbReference type="EMBL" id="UGGV01000001">
    <property type="protein sequence ID" value="STO25451.1"/>
    <property type="molecule type" value="Genomic_DNA"/>
</dbReference>
<reference evidence="4 6" key="2">
    <citation type="submission" date="2018-06" db="EMBL/GenBank/DDBJ databases">
        <authorList>
            <consortium name="Pathogen Informatics"/>
            <person name="Doyle S."/>
        </authorList>
    </citation>
    <scope>NUCLEOTIDE SEQUENCE [LARGE SCALE GENOMIC DNA]</scope>
    <source>
        <strain evidence="4 6">NCTC11401</strain>
    </source>
</reference>
<dbReference type="InterPro" id="IPR000305">
    <property type="entry name" value="GIY-YIG_endonuc"/>
</dbReference>
<dbReference type="Proteomes" id="UP000186808">
    <property type="component" value="Unassembled WGS sequence"/>
</dbReference>
<gene>
    <name evidence="4" type="ORF">NCTC11401_02287</name>
    <name evidence="3" type="ORF">SAMN05421777_10823</name>
</gene>
<dbReference type="InterPro" id="IPR050190">
    <property type="entry name" value="UPF0213_domain"/>
</dbReference>
<name>A0A377GL03_9GAMM</name>
<proteinExistence type="inferred from homology"/>
<dbReference type="PANTHER" id="PTHR34477">
    <property type="entry name" value="UPF0213 PROTEIN YHBQ"/>
    <property type="match status" value="1"/>
</dbReference>
<reference evidence="3 5" key="1">
    <citation type="submission" date="2017-01" db="EMBL/GenBank/DDBJ databases">
        <authorList>
            <person name="Varghese N."/>
            <person name="Submissions S."/>
        </authorList>
    </citation>
    <scope>NUCLEOTIDE SEQUENCE [LARGE SCALE GENOMIC DNA]</scope>
    <source>
        <strain evidence="3 5">ATCC 33342</strain>
    </source>
</reference>
<accession>A0A377GL03</accession>
<keyword evidence="3" id="KW-0378">Hydrolase</keyword>
<dbReference type="Pfam" id="PF01541">
    <property type="entry name" value="GIY-YIG"/>
    <property type="match status" value="1"/>
</dbReference>
<dbReference type="CDD" id="cd10448">
    <property type="entry name" value="GIY-YIG_unchar_3"/>
    <property type="match status" value="1"/>
</dbReference>
<sequence>MEEKQYYVNLLASKKYGTLYVGVTSNLAQRIYQHQKGLLQGFTKKYNVHQLVYYEIHSDVYEAITREKQIKKWNRQWKINLIEQNNPQWLNLNKELF</sequence>
<comment type="similarity">
    <text evidence="1">Belongs to the UPF0213 family.</text>
</comment>
<evidence type="ECO:0000313" key="6">
    <source>
        <dbReference type="Proteomes" id="UP000254374"/>
    </source>
</evidence>